<dbReference type="Pfam" id="PF03055">
    <property type="entry name" value="RPE65"/>
    <property type="match status" value="1"/>
</dbReference>
<sequence>MASKMEETIRSVVGSGLTAIAGFNRKRMKAPEGGHPYLTGVHRPMTAEVTLEDLSVTGSIPAELSGRYLRNGPNPALPPDPASYHWFTGAGMVHGLAISGGKAQWYRNRWVRGSEACEALGETIPPGPRHAGGSDAPNTNVIGIAGRTWAIVEAGGHPVEMDRELNSIAHNKFDATLTNSYTAHPHECPVTGERHAICYRGEVMDTVWHTVLDREGHVIREEPITVQHGPSIHDCAITDEHVLVFDLPVTFSMGKLIAGFRFPYQWNPDHPARVGVLGRNAPASSIIWCDVDPCYVFHPSNAFIDADGRIIVDVVTHDRMFARSNFGPDSERSQFERWTINKDSRRVDRDIIDPRPQEFPRYDERLTGKPYRYAITLALPERDTGTLEVGDTRIYRHDMVERRTEDHDFGRDRFPGEFVFVPRSSEGSETDGWYIGFVINAENDTTDFVILDAADFAGEPVATVHLPHRIPPGFHGNWVPD</sequence>
<dbReference type="PANTHER" id="PTHR10543">
    <property type="entry name" value="BETA-CAROTENE DIOXYGENASE"/>
    <property type="match status" value="1"/>
</dbReference>
<dbReference type="Proteomes" id="UP000503018">
    <property type="component" value="Chromosome"/>
</dbReference>
<evidence type="ECO:0000256" key="4">
    <source>
        <dbReference type="ARBA" id="ARBA00023004"/>
    </source>
</evidence>
<comment type="cofactor">
    <cofactor evidence="5 6">
        <name>Fe(2+)</name>
        <dbReference type="ChEBI" id="CHEBI:29033"/>
    </cofactor>
    <text evidence="5 6">Binds 1 Fe(2+) ion per subunit.</text>
</comment>
<dbReference type="RefSeq" id="WP_169947699.1">
    <property type="nucleotide sequence ID" value="NZ_CP053015.1"/>
</dbReference>
<accession>A0A6M4AWC0</accession>
<keyword evidence="3 6" id="KW-0560">Oxidoreductase</keyword>
<dbReference type="GO" id="GO:0010436">
    <property type="term" value="F:carotenoid dioxygenase activity"/>
    <property type="evidence" value="ECO:0007669"/>
    <property type="project" value="TreeGrafter"/>
</dbReference>
<keyword evidence="6" id="KW-0223">Dioxygenase</keyword>
<dbReference type="EMBL" id="CP053015">
    <property type="protein sequence ID" value="QJQ33438.1"/>
    <property type="molecule type" value="Genomic_DNA"/>
</dbReference>
<feature type="binding site" evidence="5">
    <location>
        <position position="298"/>
    </location>
    <ligand>
        <name>Fe cation</name>
        <dbReference type="ChEBI" id="CHEBI:24875"/>
        <note>catalytic</note>
    </ligand>
</feature>
<dbReference type="KEGG" id="slan:GV829_14185"/>
<dbReference type="EC" id="1.13.11.-" evidence="6"/>
<evidence type="ECO:0000256" key="2">
    <source>
        <dbReference type="ARBA" id="ARBA00022723"/>
    </source>
</evidence>
<evidence type="ECO:0000313" key="7">
    <source>
        <dbReference type="EMBL" id="QJQ33438.1"/>
    </source>
</evidence>
<dbReference type="AlphaFoldDB" id="A0A6M4AWC0"/>
<dbReference type="GO" id="GO:0046872">
    <property type="term" value="F:metal ion binding"/>
    <property type="evidence" value="ECO:0007669"/>
    <property type="project" value="UniProtKB-KW"/>
</dbReference>
<feature type="binding site" evidence="5">
    <location>
        <position position="184"/>
    </location>
    <ligand>
        <name>Fe cation</name>
        <dbReference type="ChEBI" id="CHEBI:24875"/>
        <note>catalytic</note>
    </ligand>
</feature>
<keyword evidence="8" id="KW-1185">Reference proteome</keyword>
<dbReference type="InterPro" id="IPR004294">
    <property type="entry name" value="Carotenoid_Oase"/>
</dbReference>
<protein>
    <recommendedName>
        <fullName evidence="6">Dioxygenase</fullName>
        <ecNumber evidence="6">1.13.11.-</ecNumber>
    </recommendedName>
</protein>
<proteinExistence type="inferred from homology"/>
<feature type="binding site" evidence="5">
    <location>
        <position position="475"/>
    </location>
    <ligand>
        <name>Fe cation</name>
        <dbReference type="ChEBI" id="CHEBI:24875"/>
        <note>catalytic</note>
    </ligand>
</feature>
<organism evidence="7 8">
    <name type="scientific">Sphingomonas lacunae</name>
    <dbReference type="NCBI Taxonomy" id="2698828"/>
    <lineage>
        <taxon>Bacteria</taxon>
        <taxon>Pseudomonadati</taxon>
        <taxon>Pseudomonadota</taxon>
        <taxon>Alphaproteobacteria</taxon>
        <taxon>Sphingomonadales</taxon>
        <taxon>Sphingomonadaceae</taxon>
        <taxon>Sphingomonas</taxon>
    </lineage>
</organism>
<dbReference type="PANTHER" id="PTHR10543:SF89">
    <property type="entry name" value="CAROTENOID 9,10(9',10')-CLEAVAGE DIOXYGENASE 1"/>
    <property type="match status" value="1"/>
</dbReference>
<keyword evidence="2 5" id="KW-0479">Metal-binding</keyword>
<comment type="similarity">
    <text evidence="1 6">Belongs to the carotenoid oxygenase family.</text>
</comment>
<dbReference type="GO" id="GO:0016121">
    <property type="term" value="P:carotene catabolic process"/>
    <property type="evidence" value="ECO:0007669"/>
    <property type="project" value="TreeGrafter"/>
</dbReference>
<evidence type="ECO:0000256" key="6">
    <source>
        <dbReference type="RuleBase" id="RU364048"/>
    </source>
</evidence>
<gene>
    <name evidence="7" type="ORF">GV829_14185</name>
</gene>
<keyword evidence="4 5" id="KW-0408">Iron</keyword>
<evidence type="ECO:0000256" key="3">
    <source>
        <dbReference type="ARBA" id="ARBA00023002"/>
    </source>
</evidence>
<reference evidence="7 8" key="1">
    <citation type="submission" date="2020-01" db="EMBL/GenBank/DDBJ databases">
        <title>Sphingomonas sp. strain CSW-10.</title>
        <authorList>
            <person name="Chen W.-M."/>
        </authorList>
    </citation>
    <scope>NUCLEOTIDE SEQUENCE [LARGE SCALE GENOMIC DNA]</scope>
    <source>
        <strain evidence="7 8">CSW-10</strain>
    </source>
</reference>
<evidence type="ECO:0000256" key="5">
    <source>
        <dbReference type="PIRSR" id="PIRSR604294-1"/>
    </source>
</evidence>
<evidence type="ECO:0000256" key="1">
    <source>
        <dbReference type="ARBA" id="ARBA00006787"/>
    </source>
</evidence>
<name>A0A6M4AWC0_9SPHN</name>
<evidence type="ECO:0000313" key="8">
    <source>
        <dbReference type="Proteomes" id="UP000503018"/>
    </source>
</evidence>
<feature type="binding site" evidence="5">
    <location>
        <position position="233"/>
    </location>
    <ligand>
        <name>Fe cation</name>
        <dbReference type="ChEBI" id="CHEBI:24875"/>
        <note>catalytic</note>
    </ligand>
</feature>